<evidence type="ECO:0008006" key="3">
    <source>
        <dbReference type="Google" id="ProtNLM"/>
    </source>
</evidence>
<name>A0A0W1RAF2_9EURY</name>
<dbReference type="AlphaFoldDB" id="A0A0W1RAF2"/>
<gene>
    <name evidence="1" type="ORF">AUR64_11785</name>
</gene>
<dbReference type="Pfam" id="PF07366">
    <property type="entry name" value="SnoaL"/>
    <property type="match status" value="1"/>
</dbReference>
<dbReference type="RefSeq" id="WP_058581610.1">
    <property type="nucleotide sequence ID" value="NZ_LOPU01000018.1"/>
</dbReference>
<reference evidence="1 2" key="1">
    <citation type="submission" date="2015-12" db="EMBL/GenBank/DDBJ databases">
        <title>Haloprofundus marisrubri gen. nov., sp. nov., an extremely halophilic archaeon isolated from the Discovery deep brine-seawater interface in the Red Sea.</title>
        <authorList>
            <person name="Zhang G."/>
            <person name="Stingl U."/>
            <person name="Rashid M."/>
        </authorList>
    </citation>
    <scope>NUCLEOTIDE SEQUENCE [LARGE SCALE GENOMIC DNA]</scope>
    <source>
        <strain evidence="1 2">SB9</strain>
    </source>
</reference>
<keyword evidence="2" id="KW-1185">Reference proteome</keyword>
<organism evidence="1 2">
    <name type="scientific">Haloprofundus marisrubri</name>
    <dbReference type="NCBI Taxonomy" id="1514971"/>
    <lineage>
        <taxon>Archaea</taxon>
        <taxon>Methanobacteriati</taxon>
        <taxon>Methanobacteriota</taxon>
        <taxon>Stenosarchaea group</taxon>
        <taxon>Halobacteria</taxon>
        <taxon>Halobacteriales</taxon>
        <taxon>Haloferacaceae</taxon>
        <taxon>Haloprofundus</taxon>
    </lineage>
</organism>
<proteinExistence type="predicted"/>
<dbReference type="Proteomes" id="UP000054387">
    <property type="component" value="Unassembled WGS sequence"/>
</dbReference>
<sequence length="148" mass="16677">MAHEAEYRERNERTVRRFFDEFVSGGEYDVADEVLAENYVRHEMGPNPEMTGRDAFVEFIDGFRSGFDDARVDIDELFVGDEYVVVRATERGTHAGEFMGLAPTGETFEVGGIVIHCLEDGKITETYACWDVLGMLRQLGVDPLAATR</sequence>
<dbReference type="Gene3D" id="3.10.450.50">
    <property type="match status" value="1"/>
</dbReference>
<evidence type="ECO:0000313" key="2">
    <source>
        <dbReference type="Proteomes" id="UP000054387"/>
    </source>
</evidence>
<dbReference type="GO" id="GO:0030638">
    <property type="term" value="P:polyketide metabolic process"/>
    <property type="evidence" value="ECO:0007669"/>
    <property type="project" value="InterPro"/>
</dbReference>
<dbReference type="PANTHER" id="PTHR38436">
    <property type="entry name" value="POLYKETIDE CYCLASE SNOAL-LIKE DOMAIN"/>
    <property type="match status" value="1"/>
</dbReference>
<dbReference type="InterPro" id="IPR032710">
    <property type="entry name" value="NTF2-like_dom_sf"/>
</dbReference>
<dbReference type="EMBL" id="LOPU01000018">
    <property type="protein sequence ID" value="KTG10256.1"/>
    <property type="molecule type" value="Genomic_DNA"/>
</dbReference>
<protein>
    <recommendedName>
        <fullName evidence="3">Ester cyclase</fullName>
    </recommendedName>
</protein>
<dbReference type="PANTHER" id="PTHR38436:SF1">
    <property type="entry name" value="ESTER CYCLASE"/>
    <property type="match status" value="1"/>
</dbReference>
<accession>A0A0W1RAF2</accession>
<dbReference type="SUPFAM" id="SSF54427">
    <property type="entry name" value="NTF2-like"/>
    <property type="match status" value="1"/>
</dbReference>
<comment type="caution">
    <text evidence="1">The sequence shown here is derived from an EMBL/GenBank/DDBJ whole genome shotgun (WGS) entry which is preliminary data.</text>
</comment>
<dbReference type="InterPro" id="IPR009959">
    <property type="entry name" value="Cyclase_SnoaL-like"/>
</dbReference>
<evidence type="ECO:0000313" key="1">
    <source>
        <dbReference type="EMBL" id="KTG10256.1"/>
    </source>
</evidence>
<dbReference type="OrthoDB" id="8685at2157"/>